<name>A0AA36D3I9_9BILA</name>
<proteinExistence type="predicted"/>
<evidence type="ECO:0000313" key="4">
    <source>
        <dbReference type="Proteomes" id="UP001177023"/>
    </source>
</evidence>
<dbReference type="InterPro" id="IPR050309">
    <property type="entry name" value="Type-B_Carboxylest/Lipase"/>
</dbReference>
<dbReference type="Gene3D" id="3.40.50.1820">
    <property type="entry name" value="alpha/beta hydrolase"/>
    <property type="match status" value="1"/>
</dbReference>
<keyword evidence="4" id="KW-1185">Reference proteome</keyword>
<reference evidence="3" key="1">
    <citation type="submission" date="2023-06" db="EMBL/GenBank/DDBJ databases">
        <authorList>
            <person name="Delattre M."/>
        </authorList>
    </citation>
    <scope>NUCLEOTIDE SEQUENCE</scope>
    <source>
        <strain evidence="3">AF72</strain>
    </source>
</reference>
<protein>
    <recommendedName>
        <fullName evidence="2">Carboxylesterase type B domain-containing protein</fullName>
    </recommendedName>
</protein>
<sequence length="476" mass="52968">MKGGKFAYGAAGILPHFSAKKTIFVAVDYRLGFDGFLSSHDPEIAGNYGLEDVIFGLEFVKRNAKHFGGDPERITIGGESVGGSLAGLAAASPRSKGLISGVMMFSGTSLTNWAVRSNFTKGNSEKIIAHCNCTHSDPKIVKGCMKMKSPTCYRSNLWLVKWDFLWDSPERLMFEILRMGFTLATPVRDDFRENGLLPGDIMELIRRNHRNISILISHVAHERATALKHTVWPSGFPASYYVNALVYSHGPSVGAVRKVMRDRYTPLGDVYGPSETTNLLTQLMQDDFTADGEAEAKIYAENGADVHVILNDVFDEPTGGPNMSLVSEHCMDMVFLFNEPHVCNPLLVVSDMMLQRGIAFGNKLADIVANFTHRGVIPTVQRYSESNMAVKRFSYQNEEVSMSSAENFYFWRQLIPTLERMNVTLPEAIPTCPPPVHGWPIHSFAFLASLLMLNIIIFGAFCISRLRVRSQEPLKK</sequence>
<dbReference type="Proteomes" id="UP001177023">
    <property type="component" value="Unassembled WGS sequence"/>
</dbReference>
<evidence type="ECO:0000313" key="3">
    <source>
        <dbReference type="EMBL" id="CAJ0580447.1"/>
    </source>
</evidence>
<organism evidence="3 4">
    <name type="scientific">Mesorhabditis spiculigera</name>
    <dbReference type="NCBI Taxonomy" id="96644"/>
    <lineage>
        <taxon>Eukaryota</taxon>
        <taxon>Metazoa</taxon>
        <taxon>Ecdysozoa</taxon>
        <taxon>Nematoda</taxon>
        <taxon>Chromadorea</taxon>
        <taxon>Rhabditida</taxon>
        <taxon>Rhabditina</taxon>
        <taxon>Rhabditomorpha</taxon>
        <taxon>Rhabditoidea</taxon>
        <taxon>Rhabditidae</taxon>
        <taxon>Mesorhabditinae</taxon>
        <taxon>Mesorhabditis</taxon>
    </lineage>
</organism>
<accession>A0AA36D3I9</accession>
<feature type="non-terminal residue" evidence="3">
    <location>
        <position position="1"/>
    </location>
</feature>
<evidence type="ECO:0000259" key="2">
    <source>
        <dbReference type="Pfam" id="PF00135"/>
    </source>
</evidence>
<feature type="transmembrane region" description="Helical" evidence="1">
    <location>
        <begin position="444"/>
        <end position="466"/>
    </location>
</feature>
<dbReference type="AlphaFoldDB" id="A0AA36D3I9"/>
<keyword evidence="1" id="KW-0472">Membrane</keyword>
<feature type="domain" description="Carboxylesterase type B" evidence="2">
    <location>
        <begin position="17"/>
        <end position="375"/>
    </location>
</feature>
<dbReference type="SUPFAM" id="SSF53474">
    <property type="entry name" value="alpha/beta-Hydrolases"/>
    <property type="match status" value="1"/>
</dbReference>
<gene>
    <name evidence="3" type="ORF">MSPICULIGERA_LOCUS18645</name>
</gene>
<keyword evidence="1" id="KW-0812">Transmembrane</keyword>
<dbReference type="InterPro" id="IPR002018">
    <property type="entry name" value="CarbesteraseB"/>
</dbReference>
<evidence type="ECO:0000256" key="1">
    <source>
        <dbReference type="SAM" id="Phobius"/>
    </source>
</evidence>
<dbReference type="InterPro" id="IPR029058">
    <property type="entry name" value="AB_hydrolase_fold"/>
</dbReference>
<dbReference type="Pfam" id="PF00135">
    <property type="entry name" value="COesterase"/>
    <property type="match status" value="1"/>
</dbReference>
<comment type="caution">
    <text evidence="3">The sequence shown here is derived from an EMBL/GenBank/DDBJ whole genome shotgun (WGS) entry which is preliminary data.</text>
</comment>
<dbReference type="PANTHER" id="PTHR11559">
    <property type="entry name" value="CARBOXYLESTERASE"/>
    <property type="match status" value="1"/>
</dbReference>
<dbReference type="EMBL" id="CATQJA010002659">
    <property type="protein sequence ID" value="CAJ0580447.1"/>
    <property type="molecule type" value="Genomic_DNA"/>
</dbReference>
<keyword evidence="1" id="KW-1133">Transmembrane helix</keyword>